<dbReference type="STRING" id="870435.A0A0C3JBD7"/>
<accession>A0A0C3JBD7</accession>
<dbReference type="Pfam" id="PF26640">
    <property type="entry name" value="DUF8212"/>
    <property type="match status" value="1"/>
</dbReference>
<dbReference type="InterPro" id="IPR010730">
    <property type="entry name" value="HET"/>
</dbReference>
<protein>
    <submittedName>
        <fullName evidence="3">Uncharacterized protein</fullName>
    </submittedName>
</protein>
<dbReference type="HOGENOM" id="CLU_000288_138_12_1"/>
<evidence type="ECO:0000313" key="3">
    <source>
        <dbReference type="EMBL" id="KIO06378.1"/>
    </source>
</evidence>
<dbReference type="PANTHER" id="PTHR10622:SF10">
    <property type="entry name" value="HET DOMAIN-CONTAINING PROTEIN"/>
    <property type="match status" value="1"/>
</dbReference>
<organism evidence="3 4">
    <name type="scientific">Pisolithus tinctorius Marx 270</name>
    <dbReference type="NCBI Taxonomy" id="870435"/>
    <lineage>
        <taxon>Eukaryota</taxon>
        <taxon>Fungi</taxon>
        <taxon>Dikarya</taxon>
        <taxon>Basidiomycota</taxon>
        <taxon>Agaricomycotina</taxon>
        <taxon>Agaricomycetes</taxon>
        <taxon>Agaricomycetidae</taxon>
        <taxon>Boletales</taxon>
        <taxon>Sclerodermatineae</taxon>
        <taxon>Pisolithaceae</taxon>
        <taxon>Pisolithus</taxon>
    </lineage>
</organism>
<dbReference type="PANTHER" id="PTHR10622">
    <property type="entry name" value="HET DOMAIN-CONTAINING PROTEIN"/>
    <property type="match status" value="1"/>
</dbReference>
<evidence type="ECO:0000313" key="4">
    <source>
        <dbReference type="Proteomes" id="UP000054217"/>
    </source>
</evidence>
<dbReference type="EMBL" id="KN831963">
    <property type="protein sequence ID" value="KIO06378.1"/>
    <property type="molecule type" value="Genomic_DNA"/>
</dbReference>
<dbReference type="AlphaFoldDB" id="A0A0C3JBD7"/>
<dbReference type="OrthoDB" id="2634979at2759"/>
<feature type="domain" description="DUF8212" evidence="2">
    <location>
        <begin position="249"/>
        <end position="306"/>
    </location>
</feature>
<feature type="domain" description="Heterokaryon incompatibility" evidence="1">
    <location>
        <begin position="38"/>
        <end position="129"/>
    </location>
</feature>
<dbReference type="Proteomes" id="UP000054217">
    <property type="component" value="Unassembled WGS sequence"/>
</dbReference>
<dbReference type="InParanoid" id="A0A0C3JBD7"/>
<gene>
    <name evidence="3" type="ORF">M404DRAFT_480505</name>
</gene>
<proteinExistence type="predicted"/>
<reference evidence="4" key="2">
    <citation type="submission" date="2015-01" db="EMBL/GenBank/DDBJ databases">
        <title>Evolutionary Origins and Diversification of the Mycorrhizal Mutualists.</title>
        <authorList>
            <consortium name="DOE Joint Genome Institute"/>
            <consortium name="Mycorrhizal Genomics Consortium"/>
            <person name="Kohler A."/>
            <person name="Kuo A."/>
            <person name="Nagy L.G."/>
            <person name="Floudas D."/>
            <person name="Copeland A."/>
            <person name="Barry K.W."/>
            <person name="Cichocki N."/>
            <person name="Veneault-Fourrey C."/>
            <person name="LaButti K."/>
            <person name="Lindquist E.A."/>
            <person name="Lipzen A."/>
            <person name="Lundell T."/>
            <person name="Morin E."/>
            <person name="Murat C."/>
            <person name="Riley R."/>
            <person name="Ohm R."/>
            <person name="Sun H."/>
            <person name="Tunlid A."/>
            <person name="Henrissat B."/>
            <person name="Grigoriev I.V."/>
            <person name="Hibbett D.S."/>
            <person name="Martin F."/>
        </authorList>
    </citation>
    <scope>NUCLEOTIDE SEQUENCE [LARGE SCALE GENOMIC DNA]</scope>
    <source>
        <strain evidence="4">Marx 270</strain>
    </source>
</reference>
<evidence type="ECO:0000259" key="2">
    <source>
        <dbReference type="Pfam" id="PF26640"/>
    </source>
</evidence>
<sequence>MRLIIVDAFLERERQIQNGTVEAQLEVFEQYRVPRVDYCILSHRWTNNEVTYEEMRRLTRMDNRDEIRSRAGYRKVLRSCEQARHDGFRLLWVDTCCVDLLNSPEMSDAINSMFQWYRKSKQCYAYLHDVSVFPTRPNNELFGRFNGWPEWFSRGWTLQELVAPEDLQFFNKDWKWIGDKRSLAPKLTEITKVPLRVLRDGLSSYRPSVAQVISWAADRSTTRAEDRAYSLLGLLGVSMPTLYGEEKGAFLRLQLEIMRISNDQSIFAWKDSATCDARWSNGVLADDPSCFRDCHNVIKMEPKEFYKGLLLLWESDAKELVTSQDDDGIPTFTVTNGAIQIRLPLLPYYGCPSVFLAALACRRENDSLPMTIGLASFGSNYYRYSGATGPLPLFPQYRQLYLAYRDEKLQDITFKLDDRTVPYYGFTSRDVFPGELSLIGDSLTLSNTSPLAIVSYANSTLNASFAVAFGYSFGQDWVHVICDEQRVDVEKVHRRVWNAGAEYARVMAEVRFGERGRPYFVKHEPLPRTIWTVRVICGGFEDSSDRRVTIDVVPLPGGHWKTHGWEPVYDIEDNSHTPCLMKKTSWIGGRFDSHTLLVDSMPKVFDLAHALQVVKVNYSAYTLVS</sequence>
<dbReference type="Pfam" id="PF06985">
    <property type="entry name" value="HET"/>
    <property type="match status" value="1"/>
</dbReference>
<keyword evidence="4" id="KW-1185">Reference proteome</keyword>
<name>A0A0C3JBD7_PISTI</name>
<evidence type="ECO:0000259" key="1">
    <source>
        <dbReference type="Pfam" id="PF06985"/>
    </source>
</evidence>
<dbReference type="InterPro" id="IPR058525">
    <property type="entry name" value="DUF8212"/>
</dbReference>
<reference evidence="3 4" key="1">
    <citation type="submission" date="2014-04" db="EMBL/GenBank/DDBJ databases">
        <authorList>
            <consortium name="DOE Joint Genome Institute"/>
            <person name="Kuo A."/>
            <person name="Kohler A."/>
            <person name="Costa M.D."/>
            <person name="Nagy L.G."/>
            <person name="Floudas D."/>
            <person name="Copeland A."/>
            <person name="Barry K.W."/>
            <person name="Cichocki N."/>
            <person name="Veneault-Fourrey C."/>
            <person name="LaButti K."/>
            <person name="Lindquist E.A."/>
            <person name="Lipzen A."/>
            <person name="Lundell T."/>
            <person name="Morin E."/>
            <person name="Murat C."/>
            <person name="Sun H."/>
            <person name="Tunlid A."/>
            <person name="Henrissat B."/>
            <person name="Grigoriev I.V."/>
            <person name="Hibbett D.S."/>
            <person name="Martin F."/>
            <person name="Nordberg H.P."/>
            <person name="Cantor M.N."/>
            <person name="Hua S.X."/>
        </authorList>
    </citation>
    <scope>NUCLEOTIDE SEQUENCE [LARGE SCALE GENOMIC DNA]</scope>
    <source>
        <strain evidence="3 4">Marx 270</strain>
    </source>
</reference>